<keyword evidence="7" id="KW-0653">Protein transport</keyword>
<protein>
    <submittedName>
        <fullName evidence="12">General secretion pathway protein GspL</fullName>
    </submittedName>
</protein>
<comment type="similarity">
    <text evidence="2">Belongs to the GSP L family.</text>
</comment>
<proteinExistence type="inferred from homology"/>
<dbReference type="SUPFAM" id="SSF53067">
    <property type="entry name" value="Actin-like ATPase domain"/>
    <property type="match status" value="1"/>
</dbReference>
<dbReference type="InterPro" id="IPR025691">
    <property type="entry name" value="GspL_pp_dom"/>
</dbReference>
<keyword evidence="8" id="KW-1133">Transmembrane helix</keyword>
<dbReference type="RefSeq" id="WP_119786903.1">
    <property type="nucleotide sequence ID" value="NZ_QYUQ01000002.1"/>
</dbReference>
<evidence type="ECO:0000256" key="3">
    <source>
        <dbReference type="ARBA" id="ARBA00022448"/>
    </source>
</evidence>
<dbReference type="GO" id="GO:0015628">
    <property type="term" value="P:protein secretion by the type II secretion system"/>
    <property type="evidence" value="ECO:0007669"/>
    <property type="project" value="InterPro"/>
</dbReference>
<dbReference type="InterPro" id="IPR007812">
    <property type="entry name" value="T2SS_protein-GspL"/>
</dbReference>
<dbReference type="Gene3D" id="3.30.420.380">
    <property type="match status" value="1"/>
</dbReference>
<dbReference type="Pfam" id="PF12693">
    <property type="entry name" value="GspL_C"/>
    <property type="match status" value="1"/>
</dbReference>
<comment type="subcellular location">
    <subcellularLocation>
        <location evidence="1">Cell inner membrane</location>
        <topology evidence="1">Single-pass membrane protein</topology>
    </subcellularLocation>
</comment>
<feature type="domain" description="GspL periplasmic" evidence="11">
    <location>
        <begin position="270"/>
        <end position="401"/>
    </location>
</feature>
<evidence type="ECO:0000256" key="4">
    <source>
        <dbReference type="ARBA" id="ARBA00022475"/>
    </source>
</evidence>
<dbReference type="InterPro" id="IPR043129">
    <property type="entry name" value="ATPase_NBD"/>
</dbReference>
<dbReference type="PIRSF" id="PIRSF015761">
    <property type="entry name" value="Protein_L"/>
    <property type="match status" value="1"/>
</dbReference>
<evidence type="ECO:0000256" key="9">
    <source>
        <dbReference type="ARBA" id="ARBA00023136"/>
    </source>
</evidence>
<evidence type="ECO:0000313" key="12">
    <source>
        <dbReference type="EMBL" id="RJG03409.1"/>
    </source>
</evidence>
<evidence type="ECO:0000256" key="5">
    <source>
        <dbReference type="ARBA" id="ARBA00022519"/>
    </source>
</evidence>
<evidence type="ECO:0000313" key="13">
    <source>
        <dbReference type="Proteomes" id="UP000266327"/>
    </source>
</evidence>
<keyword evidence="5" id="KW-0997">Cell inner membrane</keyword>
<comment type="caution">
    <text evidence="12">The sequence shown here is derived from an EMBL/GenBank/DDBJ whole genome shotgun (WGS) entry which is preliminary data.</text>
</comment>
<evidence type="ECO:0000256" key="2">
    <source>
        <dbReference type="ARBA" id="ARBA00005318"/>
    </source>
</evidence>
<evidence type="ECO:0000256" key="8">
    <source>
        <dbReference type="ARBA" id="ARBA00022989"/>
    </source>
</evidence>
<evidence type="ECO:0000256" key="1">
    <source>
        <dbReference type="ARBA" id="ARBA00004377"/>
    </source>
</evidence>
<evidence type="ECO:0000259" key="10">
    <source>
        <dbReference type="Pfam" id="PF05134"/>
    </source>
</evidence>
<organism evidence="12 13">
    <name type="scientific">Noviherbaspirillum sedimenti</name>
    <dbReference type="NCBI Taxonomy" id="2320865"/>
    <lineage>
        <taxon>Bacteria</taxon>
        <taxon>Pseudomonadati</taxon>
        <taxon>Pseudomonadota</taxon>
        <taxon>Betaproteobacteria</taxon>
        <taxon>Burkholderiales</taxon>
        <taxon>Oxalobacteraceae</taxon>
        <taxon>Noviherbaspirillum</taxon>
    </lineage>
</organism>
<dbReference type="GO" id="GO:0009276">
    <property type="term" value="C:Gram-negative-bacterium-type cell wall"/>
    <property type="evidence" value="ECO:0007669"/>
    <property type="project" value="InterPro"/>
</dbReference>
<dbReference type="InterPro" id="IPR024230">
    <property type="entry name" value="GspL_cyto_dom"/>
</dbReference>
<sequence length="423" mass="44922">MSTLYIRFPSKAAAENAPPEAAPAGLECHFALAADSGAVEREGSAVLDQLGDVISAAQKVILLLAASDVNLLQVQVPPMSATRLKAALPNLVEEQLMSDPAECILAVGPALPDGMRTVAVVNRDWLEKAAQRVLALGARSVAAVPLQLCLPYQPDSVAAAFVKFGVSLDIDLALRTGEQEGLGLALLPAQPDTVAHEALQALCALVPHQAIALYVPQEHIPACQAAAEALAQEERIALFADNWPRWIAGARGLPFNLAAGLGGAGGPSLHLRAWRWPLALAGLVLLINIAGMNIEWWRLKGEAGELRAGMTQTFKSVYPKEPLTSDPVLQMRRNIGLARQRAGQAAPDDFLALSSAFGEAWQGAMQGRTTPGIATLEYNERTLQVTLKPEGEAPTAQIQAALKARNLSLTPKTANVWQIRSSQ</sequence>
<feature type="domain" description="GspL cytoplasmic actin-ATPase-like" evidence="10">
    <location>
        <begin position="42"/>
        <end position="159"/>
    </location>
</feature>
<keyword evidence="3" id="KW-0813">Transport</keyword>
<name>A0A3A3G9I8_9BURK</name>
<evidence type="ECO:0000259" key="11">
    <source>
        <dbReference type="Pfam" id="PF12693"/>
    </source>
</evidence>
<keyword evidence="6" id="KW-0812">Transmembrane</keyword>
<dbReference type="EMBL" id="QYUQ01000002">
    <property type="protein sequence ID" value="RJG03409.1"/>
    <property type="molecule type" value="Genomic_DNA"/>
</dbReference>
<gene>
    <name evidence="12" type="ORF">D3878_18905</name>
</gene>
<dbReference type="OrthoDB" id="8557903at2"/>
<evidence type="ECO:0000256" key="6">
    <source>
        <dbReference type="ARBA" id="ARBA00022692"/>
    </source>
</evidence>
<dbReference type="Proteomes" id="UP000266327">
    <property type="component" value="Unassembled WGS sequence"/>
</dbReference>
<accession>A0A3A3G9I8</accession>
<dbReference type="AlphaFoldDB" id="A0A3A3G9I8"/>
<keyword evidence="4" id="KW-1003">Cell membrane</keyword>
<dbReference type="GO" id="GO:0015627">
    <property type="term" value="C:type II protein secretion system complex"/>
    <property type="evidence" value="ECO:0007669"/>
    <property type="project" value="InterPro"/>
</dbReference>
<dbReference type="Pfam" id="PF05134">
    <property type="entry name" value="T2SSL"/>
    <property type="match status" value="1"/>
</dbReference>
<dbReference type="NCBIfam" id="TIGR01709">
    <property type="entry name" value="typeII_sec_gspL"/>
    <property type="match status" value="1"/>
</dbReference>
<reference evidence="13" key="1">
    <citation type="submission" date="2018-09" db="EMBL/GenBank/DDBJ databases">
        <authorList>
            <person name="Zhu H."/>
        </authorList>
    </citation>
    <scope>NUCLEOTIDE SEQUENCE [LARGE SCALE GENOMIC DNA]</scope>
    <source>
        <strain evidence="13">K1S02-23</strain>
    </source>
</reference>
<evidence type="ECO:0000256" key="7">
    <source>
        <dbReference type="ARBA" id="ARBA00022927"/>
    </source>
</evidence>
<keyword evidence="9" id="KW-0472">Membrane</keyword>
<keyword evidence="13" id="KW-1185">Reference proteome</keyword>
<dbReference type="GO" id="GO:0005886">
    <property type="term" value="C:plasma membrane"/>
    <property type="evidence" value="ECO:0007669"/>
    <property type="project" value="UniProtKB-SubCell"/>
</dbReference>